<dbReference type="EMBL" id="JACBYR010000003">
    <property type="protein sequence ID" value="NYE85901.1"/>
    <property type="molecule type" value="Genomic_DNA"/>
</dbReference>
<dbReference type="SUPFAM" id="SSF51717">
    <property type="entry name" value="Dihydropteroate synthetase-like"/>
    <property type="match status" value="1"/>
</dbReference>
<feature type="domain" description="Pterin-binding" evidence="13">
    <location>
        <begin position="23"/>
        <end position="274"/>
    </location>
</feature>
<keyword evidence="9 12" id="KW-0460">Magnesium</keyword>
<evidence type="ECO:0000256" key="3">
    <source>
        <dbReference type="ARBA" id="ARBA00004763"/>
    </source>
</evidence>
<dbReference type="UniPathway" id="UPA00077">
    <property type="reaction ID" value="UER00156"/>
</dbReference>
<dbReference type="Pfam" id="PF00809">
    <property type="entry name" value="Pterin_bind"/>
    <property type="match status" value="1"/>
</dbReference>
<comment type="function">
    <text evidence="12">Catalyzes the condensation of para-aminobenzoate (pABA) with 6-hydroxymethyl-7,8-dihydropterin diphosphate (DHPt-PP) to form 7,8-dihydropteroate (H2Pte), the immediate precursor of folate derivatives.</text>
</comment>
<evidence type="ECO:0000256" key="11">
    <source>
        <dbReference type="ARBA" id="ARBA00030193"/>
    </source>
</evidence>
<evidence type="ECO:0000256" key="2">
    <source>
        <dbReference type="ARBA" id="ARBA00001946"/>
    </source>
</evidence>
<accession>A0A7Y9IZA2</accession>
<protein>
    <recommendedName>
        <fullName evidence="6 12">Dihydropteroate synthase</fullName>
        <shortName evidence="12">DHPS</shortName>
        <ecNumber evidence="5 12">2.5.1.15</ecNumber>
    </recommendedName>
    <alternativeName>
        <fullName evidence="11 12">Dihydropteroate pyrophosphorylase</fullName>
    </alternativeName>
</protein>
<dbReference type="GO" id="GO:0005829">
    <property type="term" value="C:cytosol"/>
    <property type="evidence" value="ECO:0007669"/>
    <property type="project" value="TreeGrafter"/>
</dbReference>
<dbReference type="EC" id="2.5.1.15" evidence="5 12"/>
<evidence type="ECO:0000256" key="6">
    <source>
        <dbReference type="ARBA" id="ARBA00016919"/>
    </source>
</evidence>
<dbReference type="CDD" id="cd00739">
    <property type="entry name" value="DHPS"/>
    <property type="match status" value="1"/>
</dbReference>
<dbReference type="PROSITE" id="PS00792">
    <property type="entry name" value="DHPS_1"/>
    <property type="match status" value="1"/>
</dbReference>
<dbReference type="GO" id="GO:0046872">
    <property type="term" value="F:metal ion binding"/>
    <property type="evidence" value="ECO:0007669"/>
    <property type="project" value="UniProtKB-KW"/>
</dbReference>
<dbReference type="InterPro" id="IPR011005">
    <property type="entry name" value="Dihydropteroate_synth-like_sf"/>
</dbReference>
<evidence type="ECO:0000256" key="10">
    <source>
        <dbReference type="ARBA" id="ARBA00022909"/>
    </source>
</evidence>
<comment type="catalytic activity">
    <reaction evidence="1">
        <text>(7,8-dihydropterin-6-yl)methyl diphosphate + 4-aminobenzoate = 7,8-dihydropteroate + diphosphate</text>
        <dbReference type="Rhea" id="RHEA:19949"/>
        <dbReference type="ChEBI" id="CHEBI:17836"/>
        <dbReference type="ChEBI" id="CHEBI:17839"/>
        <dbReference type="ChEBI" id="CHEBI:33019"/>
        <dbReference type="ChEBI" id="CHEBI:72950"/>
        <dbReference type="EC" id="2.5.1.15"/>
    </reaction>
</comment>
<evidence type="ECO:0000256" key="4">
    <source>
        <dbReference type="ARBA" id="ARBA00009503"/>
    </source>
</evidence>
<dbReference type="InterPro" id="IPR045031">
    <property type="entry name" value="DHP_synth-like"/>
</dbReference>
<dbReference type="PROSITE" id="PS00793">
    <property type="entry name" value="DHPS_2"/>
    <property type="match status" value="1"/>
</dbReference>
<dbReference type="PROSITE" id="PS50972">
    <property type="entry name" value="PTERIN_BINDING"/>
    <property type="match status" value="1"/>
</dbReference>
<dbReference type="GO" id="GO:0004156">
    <property type="term" value="F:dihydropteroate synthase activity"/>
    <property type="evidence" value="ECO:0007669"/>
    <property type="project" value="UniProtKB-EC"/>
</dbReference>
<evidence type="ECO:0000256" key="7">
    <source>
        <dbReference type="ARBA" id="ARBA00022679"/>
    </source>
</evidence>
<dbReference type="FunFam" id="3.20.20.20:FF:000006">
    <property type="entry name" value="Dihydropteroate synthase"/>
    <property type="match status" value="1"/>
</dbReference>
<keyword evidence="8 12" id="KW-0479">Metal-binding</keyword>
<dbReference type="PANTHER" id="PTHR20941">
    <property type="entry name" value="FOLATE SYNTHESIS PROTEINS"/>
    <property type="match status" value="1"/>
</dbReference>
<dbReference type="NCBIfam" id="TIGR01496">
    <property type="entry name" value="DHPS"/>
    <property type="match status" value="1"/>
</dbReference>
<evidence type="ECO:0000256" key="8">
    <source>
        <dbReference type="ARBA" id="ARBA00022723"/>
    </source>
</evidence>
<comment type="caution">
    <text evidence="14">The sequence shown here is derived from an EMBL/GenBank/DDBJ whole genome shotgun (WGS) entry which is preliminary data.</text>
</comment>
<keyword evidence="15" id="KW-1185">Reference proteome</keyword>
<dbReference type="InterPro" id="IPR006390">
    <property type="entry name" value="DHP_synth_dom"/>
</dbReference>
<evidence type="ECO:0000256" key="5">
    <source>
        <dbReference type="ARBA" id="ARBA00012458"/>
    </source>
</evidence>
<keyword evidence="10 12" id="KW-0289">Folate biosynthesis</keyword>
<dbReference type="InterPro" id="IPR000489">
    <property type="entry name" value="Pterin-binding_dom"/>
</dbReference>
<comment type="similarity">
    <text evidence="4 12">Belongs to the DHPS family.</text>
</comment>
<reference evidence="14 15" key="1">
    <citation type="submission" date="2020-07" db="EMBL/GenBank/DDBJ databases">
        <title>Genomic Encyclopedia of Type Strains, Phase IV (KMG-V): Genome sequencing to study the core and pangenomes of soil and plant-associated prokaryotes.</title>
        <authorList>
            <person name="Whitman W."/>
        </authorList>
    </citation>
    <scope>NUCLEOTIDE SEQUENCE [LARGE SCALE GENOMIC DNA]</scope>
    <source>
        <strain evidence="14 15">SAS40</strain>
    </source>
</reference>
<evidence type="ECO:0000256" key="9">
    <source>
        <dbReference type="ARBA" id="ARBA00022842"/>
    </source>
</evidence>
<comment type="cofactor">
    <cofactor evidence="2 12">
        <name>Mg(2+)</name>
        <dbReference type="ChEBI" id="CHEBI:18420"/>
    </cofactor>
</comment>
<evidence type="ECO:0000259" key="13">
    <source>
        <dbReference type="PROSITE" id="PS50972"/>
    </source>
</evidence>
<organism evidence="14 15">
    <name type="scientific">Pigmentiphaga litoralis</name>
    <dbReference type="NCBI Taxonomy" id="516702"/>
    <lineage>
        <taxon>Bacteria</taxon>
        <taxon>Pseudomonadati</taxon>
        <taxon>Pseudomonadota</taxon>
        <taxon>Betaproteobacteria</taxon>
        <taxon>Burkholderiales</taxon>
        <taxon>Alcaligenaceae</taxon>
        <taxon>Pigmentiphaga</taxon>
    </lineage>
</organism>
<dbReference type="GO" id="GO:0046654">
    <property type="term" value="P:tetrahydrofolate biosynthetic process"/>
    <property type="evidence" value="ECO:0007669"/>
    <property type="project" value="UniProtKB-UniPathway"/>
</dbReference>
<sequence length="285" mass="29727">MTDIPAPPQTLRCGRYLLDLSRPRVMGIVNLTPDSFSDGGKHDSVDAGVAHARQLLADGADLLDLGGESTRPGAADVSVADELARVLPVIEALRDCGVPLSVDTAKPAVMRAALAAGADMINDIWGFRQPGALEAVAGSDCGLCAMHMQGEPRTMQAAPEYDDVVADVLRFLQDQVARLEAAGVAPGRISLDPGFGFGKTVPQNYQLLRELDRVAALGYPVLIGVSRKSMIGAITGKAVGDRMAGSVAAALSAVQRGARIVRVHDVAATVDALKIWGTVETVATP</sequence>
<comment type="pathway">
    <text evidence="3 12">Cofactor biosynthesis; tetrahydrofolate biosynthesis; 7,8-dihydrofolate from 2-amino-4-hydroxy-6-hydroxymethyl-7,8-dihydropteridine diphosphate and 4-aminobenzoate: step 1/2.</text>
</comment>
<keyword evidence="7 12" id="KW-0808">Transferase</keyword>
<dbReference type="Proteomes" id="UP000542125">
    <property type="component" value="Unassembled WGS sequence"/>
</dbReference>
<evidence type="ECO:0000256" key="12">
    <source>
        <dbReference type="RuleBase" id="RU361205"/>
    </source>
</evidence>
<dbReference type="AlphaFoldDB" id="A0A7Y9IZA2"/>
<gene>
    <name evidence="14" type="ORF">FHW18_005220</name>
</gene>
<dbReference type="PANTHER" id="PTHR20941:SF1">
    <property type="entry name" value="FOLIC ACID SYNTHESIS PROTEIN FOL1"/>
    <property type="match status" value="1"/>
</dbReference>
<dbReference type="Gene3D" id="3.20.20.20">
    <property type="entry name" value="Dihydropteroate synthase-like"/>
    <property type="match status" value="1"/>
</dbReference>
<evidence type="ECO:0000256" key="1">
    <source>
        <dbReference type="ARBA" id="ARBA00000012"/>
    </source>
</evidence>
<dbReference type="GO" id="GO:0046656">
    <property type="term" value="P:folic acid biosynthetic process"/>
    <property type="evidence" value="ECO:0007669"/>
    <property type="project" value="UniProtKB-KW"/>
</dbReference>
<evidence type="ECO:0000313" key="14">
    <source>
        <dbReference type="EMBL" id="NYE85901.1"/>
    </source>
</evidence>
<proteinExistence type="inferred from homology"/>
<dbReference type="RefSeq" id="WP_179590405.1">
    <property type="nucleotide sequence ID" value="NZ_JACBYR010000003.1"/>
</dbReference>
<evidence type="ECO:0000313" key="15">
    <source>
        <dbReference type="Proteomes" id="UP000542125"/>
    </source>
</evidence>
<name>A0A7Y9IZA2_9BURK</name>